<reference evidence="2" key="4">
    <citation type="submission" date="2024-05" db="EMBL/GenBank/DDBJ databases">
        <authorList>
            <person name="Sun Q."/>
            <person name="Zhou Y."/>
        </authorList>
    </citation>
    <scope>NUCLEOTIDE SEQUENCE</scope>
    <source>
        <strain evidence="2">CGMCC 1.15644</strain>
    </source>
</reference>
<evidence type="ECO:0000259" key="1">
    <source>
        <dbReference type="Pfam" id="PF25164"/>
    </source>
</evidence>
<accession>A0A4R2H2B3</accession>
<dbReference type="OrthoDB" id="4212451at2"/>
<proteinExistence type="predicted"/>
<name>A0A4R2H2B3_9SPHI</name>
<comment type="caution">
    <text evidence="3">The sequence shown here is derived from an EMBL/GenBank/DDBJ whole genome shotgun (WGS) entry which is preliminary data.</text>
</comment>
<organism evidence="3 4">
    <name type="scientific">Pedobacter psychrotolerans</name>
    <dbReference type="NCBI Taxonomy" id="1843235"/>
    <lineage>
        <taxon>Bacteria</taxon>
        <taxon>Pseudomonadati</taxon>
        <taxon>Bacteroidota</taxon>
        <taxon>Sphingobacteriia</taxon>
        <taxon>Sphingobacteriales</taxon>
        <taxon>Sphingobacteriaceae</taxon>
        <taxon>Pedobacter</taxon>
    </lineage>
</organism>
<reference evidence="5" key="2">
    <citation type="journal article" date="2019" name="Int. J. Syst. Evol. Microbiol.">
        <title>The Global Catalogue of Microorganisms (GCM) 10K type strain sequencing project: providing services to taxonomists for standard genome sequencing and annotation.</title>
        <authorList>
            <consortium name="The Broad Institute Genomics Platform"/>
            <consortium name="The Broad Institute Genome Sequencing Center for Infectious Disease"/>
            <person name="Wu L."/>
            <person name="Ma J."/>
        </authorList>
    </citation>
    <scope>NUCLEOTIDE SEQUENCE [LARGE SCALE GENOMIC DNA]</scope>
    <source>
        <strain evidence="5">CGMCC 1.15644</strain>
    </source>
</reference>
<dbReference type="EMBL" id="SLWO01000011">
    <property type="protein sequence ID" value="TCO18714.1"/>
    <property type="molecule type" value="Genomic_DNA"/>
</dbReference>
<sequence>MQYALLNGIKAEAVKGANAYCIGCGQKVIAKCGTIKIKHWAHAVAAKCDSWWENETIWHREWKEHFPVSFREVNFFDNQLQEFHRADIHTAAGITIELQNSPISLKELQSREAFYPKLIWVVNGLKFKSFKILKALPEPHHVALNHFEFCHTEHLSMIRKMDALAQNPNPEVLNFYHKDLKSIPISTKFYAFSWRNPHQAWMQVSCPVFIDFGGHFLYRLRTRYQISGNYNYLQLISKQSFLAKYATD</sequence>
<protein>
    <submittedName>
        <fullName evidence="3">Competence protein CoiA-like protein</fullName>
    </submittedName>
</protein>
<reference evidence="3 4" key="3">
    <citation type="submission" date="2019-03" db="EMBL/GenBank/DDBJ databases">
        <title>Genomic Encyclopedia of Type Strains, Phase IV (KMG-IV): sequencing the most valuable type-strain genomes for metagenomic binning, comparative biology and taxonomic classification.</title>
        <authorList>
            <person name="Goeker M."/>
        </authorList>
    </citation>
    <scope>NUCLEOTIDE SEQUENCE [LARGE SCALE GENOMIC DNA]</scope>
    <source>
        <strain evidence="3 4">DSM 103236</strain>
    </source>
</reference>
<keyword evidence="5" id="KW-1185">Reference proteome</keyword>
<dbReference type="Pfam" id="PF25164">
    <property type="entry name" value="CoiA_N"/>
    <property type="match status" value="1"/>
</dbReference>
<gene>
    <name evidence="3" type="ORF">EV200_11152</name>
    <name evidence="2" type="ORF">GCM10011413_41110</name>
</gene>
<dbReference type="RefSeq" id="WP_132536234.1">
    <property type="nucleotide sequence ID" value="NZ_BMJO01000010.1"/>
</dbReference>
<feature type="domain" description="Competence protein CoiA-like N-terminal" evidence="1">
    <location>
        <begin position="18"/>
        <end position="49"/>
    </location>
</feature>
<evidence type="ECO:0000313" key="5">
    <source>
        <dbReference type="Proteomes" id="UP000622648"/>
    </source>
</evidence>
<evidence type="ECO:0000313" key="3">
    <source>
        <dbReference type="EMBL" id="TCO18714.1"/>
    </source>
</evidence>
<evidence type="ECO:0000313" key="4">
    <source>
        <dbReference type="Proteomes" id="UP000295684"/>
    </source>
</evidence>
<reference evidence="2" key="1">
    <citation type="journal article" date="2014" name="Int. J. Syst. Evol. Microbiol.">
        <title>Complete genome of a new Firmicutes species belonging to the dominant human colonic microbiota ('Ruminococcus bicirculans') reveals two chromosomes and a selective capacity to utilize plant glucans.</title>
        <authorList>
            <consortium name="NISC Comparative Sequencing Program"/>
            <person name="Wegmann U."/>
            <person name="Louis P."/>
            <person name="Goesmann A."/>
            <person name="Henrissat B."/>
            <person name="Duncan S.H."/>
            <person name="Flint H.J."/>
        </authorList>
    </citation>
    <scope>NUCLEOTIDE SEQUENCE</scope>
    <source>
        <strain evidence="2">CGMCC 1.15644</strain>
    </source>
</reference>
<dbReference type="InterPro" id="IPR057253">
    <property type="entry name" value="CoiA-like_N"/>
</dbReference>
<dbReference type="Proteomes" id="UP000622648">
    <property type="component" value="Unassembled WGS sequence"/>
</dbReference>
<dbReference type="Proteomes" id="UP000295684">
    <property type="component" value="Unassembled WGS sequence"/>
</dbReference>
<evidence type="ECO:0000313" key="2">
    <source>
        <dbReference type="EMBL" id="GGE70217.1"/>
    </source>
</evidence>
<dbReference type="EMBL" id="BMJO01000010">
    <property type="protein sequence ID" value="GGE70217.1"/>
    <property type="molecule type" value="Genomic_DNA"/>
</dbReference>
<dbReference type="AlphaFoldDB" id="A0A4R2H2B3"/>